<comment type="caution">
    <text evidence="1">The sequence shown here is derived from an EMBL/GenBank/DDBJ whole genome shotgun (WGS) entry which is preliminary data.</text>
</comment>
<organism evidence="1 2">
    <name type="scientific">Bartonella koehlerae C-29</name>
    <dbReference type="NCBI Taxonomy" id="1134510"/>
    <lineage>
        <taxon>Bacteria</taxon>
        <taxon>Pseudomonadati</taxon>
        <taxon>Pseudomonadota</taxon>
        <taxon>Alphaproteobacteria</taxon>
        <taxon>Hyphomicrobiales</taxon>
        <taxon>Bartonellaceae</taxon>
        <taxon>Bartonella</taxon>
    </lineage>
</organism>
<dbReference type="Proteomes" id="UP000027015">
    <property type="component" value="Unassembled WGS sequence"/>
</dbReference>
<proteinExistence type="predicted"/>
<sequence>MDTEKDLRFYESKISINATARLHGYKLECCVEINERMVLRDVTVGDFSYFEHNSEAV</sequence>
<evidence type="ECO:0000313" key="1">
    <source>
        <dbReference type="EMBL" id="KEC54596.1"/>
    </source>
</evidence>
<dbReference type="PATRIC" id="fig|1134510.3.peg.1360"/>
<gene>
    <name evidence="1" type="ORF">O9A_01210</name>
</gene>
<dbReference type="AlphaFoldDB" id="A0A067W6Y3"/>
<reference evidence="1 2" key="1">
    <citation type="submission" date="2012-04" db="EMBL/GenBank/DDBJ databases">
        <title>The Genome Sequence of Bartonella koehlerae C-29.</title>
        <authorList>
            <consortium name="The Broad Institute Genome Sequencing Platform"/>
            <consortium name="The Broad Institute Genome Sequencing Center for Infectious Disease"/>
            <person name="Feldgarden M."/>
            <person name="Kirby J."/>
            <person name="Kosoy M."/>
            <person name="Birtles R."/>
            <person name="Probert W.S."/>
            <person name="Chiaraviglio L."/>
            <person name="Walker B."/>
            <person name="Young S.K."/>
            <person name="Zeng Q."/>
            <person name="Gargeya S."/>
            <person name="Fitzgerald M."/>
            <person name="Haas B."/>
            <person name="Abouelleil A."/>
            <person name="Alvarado L."/>
            <person name="Arachchi H.M."/>
            <person name="Berlin A.M."/>
            <person name="Chapman S.B."/>
            <person name="Goldberg J."/>
            <person name="Griggs A."/>
            <person name="Gujja S."/>
            <person name="Hansen M."/>
            <person name="Howarth C."/>
            <person name="Imamovic A."/>
            <person name="Larimer J."/>
            <person name="McCowen C."/>
            <person name="Montmayeur A."/>
            <person name="Murphy C."/>
            <person name="Neiman D."/>
            <person name="Pearson M."/>
            <person name="Priest M."/>
            <person name="Roberts A."/>
            <person name="Saif S."/>
            <person name="Shea T."/>
            <person name="Sisk P."/>
            <person name="Sykes S."/>
            <person name="Wortman J."/>
            <person name="Nusbaum C."/>
            <person name="Birren B."/>
        </authorList>
    </citation>
    <scope>NUCLEOTIDE SEQUENCE [LARGE SCALE GENOMIC DNA]</scope>
    <source>
        <strain evidence="1 2">C-29</strain>
    </source>
</reference>
<evidence type="ECO:0000313" key="2">
    <source>
        <dbReference type="Proteomes" id="UP000027015"/>
    </source>
</evidence>
<dbReference type="EMBL" id="AHPL01000010">
    <property type="protein sequence ID" value="KEC54596.1"/>
    <property type="molecule type" value="Genomic_DNA"/>
</dbReference>
<accession>A0A067W6Y3</accession>
<dbReference type="HOGENOM" id="CLU_2987364_0_0_5"/>
<protein>
    <submittedName>
        <fullName evidence="1">Uncharacterized protein</fullName>
    </submittedName>
</protein>
<name>A0A067W6Y3_9HYPH</name>
<dbReference type="STRING" id="1134510.O9A_01210"/>
<keyword evidence="2" id="KW-1185">Reference proteome</keyword>